<proteinExistence type="inferred from homology"/>
<evidence type="ECO:0000256" key="2">
    <source>
        <dbReference type="ARBA" id="ARBA00006333"/>
    </source>
</evidence>
<name>A0A8H5CRD2_9AGAR</name>
<dbReference type="PANTHER" id="PTHR35201">
    <property type="entry name" value="TERPENE SYNTHASE"/>
    <property type="match status" value="1"/>
</dbReference>
<dbReference type="InterPro" id="IPR034686">
    <property type="entry name" value="Terpene_cyclase-like_2"/>
</dbReference>
<evidence type="ECO:0000313" key="7">
    <source>
        <dbReference type="EMBL" id="KAF5346490.1"/>
    </source>
</evidence>
<keyword evidence="5 6" id="KW-0456">Lyase</keyword>
<accession>A0A8H5CRD2</accession>
<sequence>MPSSAPSYDLPPTYHLPDLLEELPWPRLLSEHYEEVRVESDAWIESFNPFNEKGREAFRACDFSLLSALTYSPREKIIIRLGADLMNLFFTFDEYTDIQDHAGALALRDIVDDAFQNPEKPRPEREVCLGAITRDFWNRARAIVPRNASCLKHFLKDWEGFSSNVVQEAEDRMNQRSRGFFDYLKIRRHTSGSYPTLALCEFGLDLPEEVYYHPMFVVLRDQAAELIALINDVYSLAMERSRGLNWHNAVMLVMREQNISLPEAMEWILNYGQRVVKSFNANVAALPSWGPDVDRRVQIYVAGIAQNIRGVDDWTFESHRYFGSKGLEIKLTRTMSPFPPARGFVKMDDDEVQHVPASTSAAYVTQIQPANLIAAA</sequence>
<comment type="caution">
    <text evidence="7">The sequence shown here is derived from an EMBL/GenBank/DDBJ whole genome shotgun (WGS) entry which is preliminary data.</text>
</comment>
<dbReference type="EC" id="4.2.3.-" evidence="6"/>
<keyword evidence="8" id="KW-1185">Reference proteome</keyword>
<dbReference type="Proteomes" id="UP000559027">
    <property type="component" value="Unassembled WGS sequence"/>
</dbReference>
<dbReference type="EMBL" id="JAACJO010000031">
    <property type="protein sequence ID" value="KAF5346490.1"/>
    <property type="molecule type" value="Genomic_DNA"/>
</dbReference>
<dbReference type="InterPro" id="IPR008949">
    <property type="entry name" value="Isoprenoid_synthase_dom_sf"/>
</dbReference>
<dbReference type="OrthoDB" id="6486656at2759"/>
<dbReference type="Pfam" id="PF19086">
    <property type="entry name" value="Terpene_syn_C_2"/>
    <property type="match status" value="1"/>
</dbReference>
<organism evidence="7 8">
    <name type="scientific">Leucocoprinus leucothites</name>
    <dbReference type="NCBI Taxonomy" id="201217"/>
    <lineage>
        <taxon>Eukaryota</taxon>
        <taxon>Fungi</taxon>
        <taxon>Dikarya</taxon>
        <taxon>Basidiomycota</taxon>
        <taxon>Agaricomycotina</taxon>
        <taxon>Agaricomycetes</taxon>
        <taxon>Agaricomycetidae</taxon>
        <taxon>Agaricales</taxon>
        <taxon>Agaricineae</taxon>
        <taxon>Agaricaceae</taxon>
        <taxon>Leucocoprinus</taxon>
    </lineage>
</organism>
<evidence type="ECO:0000256" key="3">
    <source>
        <dbReference type="ARBA" id="ARBA00022723"/>
    </source>
</evidence>
<dbReference type="AlphaFoldDB" id="A0A8H5CRD2"/>
<dbReference type="Gene3D" id="1.10.600.10">
    <property type="entry name" value="Farnesyl Diphosphate Synthase"/>
    <property type="match status" value="1"/>
</dbReference>
<reference evidence="7 8" key="1">
    <citation type="journal article" date="2020" name="ISME J.">
        <title>Uncovering the hidden diversity of litter-decomposition mechanisms in mushroom-forming fungi.</title>
        <authorList>
            <person name="Floudas D."/>
            <person name="Bentzer J."/>
            <person name="Ahren D."/>
            <person name="Johansson T."/>
            <person name="Persson P."/>
            <person name="Tunlid A."/>
        </authorList>
    </citation>
    <scope>NUCLEOTIDE SEQUENCE [LARGE SCALE GENOMIC DNA]</scope>
    <source>
        <strain evidence="7 8">CBS 146.42</strain>
    </source>
</reference>
<evidence type="ECO:0000256" key="1">
    <source>
        <dbReference type="ARBA" id="ARBA00001946"/>
    </source>
</evidence>
<dbReference type="SUPFAM" id="SSF48576">
    <property type="entry name" value="Terpenoid synthases"/>
    <property type="match status" value="1"/>
</dbReference>
<keyword evidence="4 6" id="KW-0460">Magnesium</keyword>
<protein>
    <recommendedName>
        <fullName evidence="6">Terpene synthase</fullName>
        <ecNumber evidence="6">4.2.3.-</ecNumber>
    </recommendedName>
</protein>
<dbReference type="SFLD" id="SFLDS00005">
    <property type="entry name" value="Isoprenoid_Synthase_Type_I"/>
    <property type="match status" value="1"/>
</dbReference>
<evidence type="ECO:0000256" key="5">
    <source>
        <dbReference type="ARBA" id="ARBA00023239"/>
    </source>
</evidence>
<gene>
    <name evidence="7" type="ORF">D9756_010111</name>
</gene>
<dbReference type="GO" id="GO:0010333">
    <property type="term" value="F:terpene synthase activity"/>
    <property type="evidence" value="ECO:0007669"/>
    <property type="project" value="InterPro"/>
</dbReference>
<comment type="cofactor">
    <cofactor evidence="1 6">
        <name>Mg(2+)</name>
        <dbReference type="ChEBI" id="CHEBI:18420"/>
    </cofactor>
</comment>
<comment type="similarity">
    <text evidence="2 6">Belongs to the terpene synthase family.</text>
</comment>
<evidence type="ECO:0000313" key="8">
    <source>
        <dbReference type="Proteomes" id="UP000559027"/>
    </source>
</evidence>
<keyword evidence="3 6" id="KW-0479">Metal-binding</keyword>
<evidence type="ECO:0000256" key="6">
    <source>
        <dbReference type="RuleBase" id="RU366034"/>
    </source>
</evidence>
<dbReference type="SFLD" id="SFLDG01020">
    <property type="entry name" value="Terpene_Cyclase_Like_2"/>
    <property type="match status" value="1"/>
</dbReference>
<dbReference type="PANTHER" id="PTHR35201:SF4">
    <property type="entry name" value="BETA-PINACENE SYNTHASE-RELATED"/>
    <property type="match status" value="1"/>
</dbReference>
<evidence type="ECO:0000256" key="4">
    <source>
        <dbReference type="ARBA" id="ARBA00022842"/>
    </source>
</evidence>
<dbReference type="GO" id="GO:0008299">
    <property type="term" value="P:isoprenoid biosynthetic process"/>
    <property type="evidence" value="ECO:0007669"/>
    <property type="project" value="UniProtKB-ARBA"/>
</dbReference>
<dbReference type="GO" id="GO:0046872">
    <property type="term" value="F:metal ion binding"/>
    <property type="evidence" value="ECO:0007669"/>
    <property type="project" value="UniProtKB-KW"/>
</dbReference>